<feature type="compositionally biased region" description="Polar residues" evidence="1">
    <location>
        <begin position="141"/>
        <end position="153"/>
    </location>
</feature>
<feature type="compositionally biased region" description="Basic and acidic residues" evidence="1">
    <location>
        <begin position="154"/>
        <end position="164"/>
    </location>
</feature>
<protein>
    <submittedName>
        <fullName evidence="2">Uncharacterized protein</fullName>
    </submittedName>
</protein>
<organism evidence="2 3">
    <name type="scientific">Aeromicrobium erythreum</name>
    <dbReference type="NCBI Taxonomy" id="2041"/>
    <lineage>
        <taxon>Bacteria</taxon>
        <taxon>Bacillati</taxon>
        <taxon>Actinomycetota</taxon>
        <taxon>Actinomycetes</taxon>
        <taxon>Propionibacteriales</taxon>
        <taxon>Nocardioidaceae</taxon>
        <taxon>Aeromicrobium</taxon>
    </lineage>
</organism>
<reference evidence="2 3" key="1">
    <citation type="journal article" date="1991" name="Int. J. Syst. Bacteriol.">
        <title>Description of the erythromycin-producing bacterium Arthrobacter sp. strain NRRL B-3381 as Aeromicrobium erythreum gen. nov., sp. nov.</title>
        <authorList>
            <person name="Miller E.S."/>
            <person name="Woese C.R."/>
            <person name="Brenner S."/>
        </authorList>
    </citation>
    <scope>NUCLEOTIDE SEQUENCE [LARGE SCALE GENOMIC DNA]</scope>
    <source>
        <strain evidence="2 3">AR18</strain>
    </source>
</reference>
<evidence type="ECO:0000313" key="2">
    <source>
        <dbReference type="EMBL" id="ALX05385.1"/>
    </source>
</evidence>
<proteinExistence type="predicted"/>
<gene>
    <name evidence="2" type="ORF">AERYTH_12105</name>
</gene>
<dbReference type="EMBL" id="CP011502">
    <property type="protein sequence ID" value="ALX05385.1"/>
    <property type="molecule type" value="Genomic_DNA"/>
</dbReference>
<dbReference type="KEGG" id="aer:AERYTH_12105"/>
<feature type="region of interest" description="Disordered" evidence="1">
    <location>
        <begin position="141"/>
        <end position="171"/>
    </location>
</feature>
<dbReference type="STRING" id="2041.AERYTH_12105"/>
<sequence>MIAMGLLALLLSACGGGDDDVPEGREGLSVIKTRADRGLAEATDAVGAVVRAEPRDVRGAYVQAGSSGSTLLYAYEAQATFRTQQPVDPEEVRTTLVDLGLETSEVLDGLDGGRSITASADDHVVSVDLDAGRTRLTLTSQTSGAELQASTLSTEEKADLREPKPLSLDLD</sequence>
<dbReference type="PATRIC" id="fig|2041.4.peg.2521"/>
<keyword evidence="3" id="KW-1185">Reference proteome</keyword>
<evidence type="ECO:0000313" key="3">
    <source>
        <dbReference type="Proteomes" id="UP000067689"/>
    </source>
</evidence>
<name>A0A0U4BBZ0_9ACTN</name>
<dbReference type="AlphaFoldDB" id="A0A0U4BBZ0"/>
<evidence type="ECO:0000256" key="1">
    <source>
        <dbReference type="SAM" id="MobiDB-lite"/>
    </source>
</evidence>
<accession>A0A0U4BBZ0</accession>
<dbReference type="Proteomes" id="UP000067689">
    <property type="component" value="Chromosome"/>
</dbReference>